<dbReference type="Proteomes" id="UP000054196">
    <property type="component" value="Unassembled WGS sequence"/>
</dbReference>
<gene>
    <name evidence="1" type="ORF">PUNSTDRAFT_139595</name>
</gene>
<organism evidence="1 2">
    <name type="scientific">Punctularia strigosozonata (strain HHB-11173)</name>
    <name type="common">White-rot fungus</name>
    <dbReference type="NCBI Taxonomy" id="741275"/>
    <lineage>
        <taxon>Eukaryota</taxon>
        <taxon>Fungi</taxon>
        <taxon>Dikarya</taxon>
        <taxon>Basidiomycota</taxon>
        <taxon>Agaricomycotina</taxon>
        <taxon>Agaricomycetes</taxon>
        <taxon>Corticiales</taxon>
        <taxon>Punctulariaceae</taxon>
        <taxon>Punctularia</taxon>
    </lineage>
</organism>
<keyword evidence="2" id="KW-1185">Reference proteome</keyword>
<proteinExistence type="predicted"/>
<evidence type="ECO:0000313" key="2">
    <source>
        <dbReference type="Proteomes" id="UP000054196"/>
    </source>
</evidence>
<evidence type="ECO:0000313" key="1">
    <source>
        <dbReference type="EMBL" id="EIN03388.1"/>
    </source>
</evidence>
<reference evidence="2" key="1">
    <citation type="journal article" date="2012" name="Science">
        <title>The Paleozoic origin of enzymatic lignin decomposition reconstructed from 31 fungal genomes.</title>
        <authorList>
            <person name="Floudas D."/>
            <person name="Binder M."/>
            <person name="Riley R."/>
            <person name="Barry K."/>
            <person name="Blanchette R.A."/>
            <person name="Henrissat B."/>
            <person name="Martinez A.T."/>
            <person name="Otillar R."/>
            <person name="Spatafora J.W."/>
            <person name="Yadav J.S."/>
            <person name="Aerts A."/>
            <person name="Benoit I."/>
            <person name="Boyd A."/>
            <person name="Carlson A."/>
            <person name="Copeland A."/>
            <person name="Coutinho P.M."/>
            <person name="de Vries R.P."/>
            <person name="Ferreira P."/>
            <person name="Findley K."/>
            <person name="Foster B."/>
            <person name="Gaskell J."/>
            <person name="Glotzer D."/>
            <person name="Gorecki P."/>
            <person name="Heitman J."/>
            <person name="Hesse C."/>
            <person name="Hori C."/>
            <person name="Igarashi K."/>
            <person name="Jurgens J.A."/>
            <person name="Kallen N."/>
            <person name="Kersten P."/>
            <person name="Kohler A."/>
            <person name="Kuees U."/>
            <person name="Kumar T.K.A."/>
            <person name="Kuo A."/>
            <person name="LaButti K."/>
            <person name="Larrondo L.F."/>
            <person name="Lindquist E."/>
            <person name="Ling A."/>
            <person name="Lombard V."/>
            <person name="Lucas S."/>
            <person name="Lundell T."/>
            <person name="Martin R."/>
            <person name="McLaughlin D.J."/>
            <person name="Morgenstern I."/>
            <person name="Morin E."/>
            <person name="Murat C."/>
            <person name="Nagy L.G."/>
            <person name="Nolan M."/>
            <person name="Ohm R.A."/>
            <person name="Patyshakuliyeva A."/>
            <person name="Rokas A."/>
            <person name="Ruiz-Duenas F.J."/>
            <person name="Sabat G."/>
            <person name="Salamov A."/>
            <person name="Samejima M."/>
            <person name="Schmutz J."/>
            <person name="Slot J.C."/>
            <person name="St John F."/>
            <person name="Stenlid J."/>
            <person name="Sun H."/>
            <person name="Sun S."/>
            <person name="Syed K."/>
            <person name="Tsang A."/>
            <person name="Wiebenga A."/>
            <person name="Young D."/>
            <person name="Pisabarro A."/>
            <person name="Eastwood D.C."/>
            <person name="Martin F."/>
            <person name="Cullen D."/>
            <person name="Grigoriev I.V."/>
            <person name="Hibbett D.S."/>
        </authorList>
    </citation>
    <scope>NUCLEOTIDE SEQUENCE [LARGE SCALE GENOMIC DNA]</scope>
    <source>
        <strain evidence="2">HHB-11173 SS5</strain>
    </source>
</reference>
<sequence length="103" mass="11427">MPNPIVNVFFTTANAYKTQPAFKAHVEGILRTWALSKFGNSKWPVLNVYSSTAHRGSTPARYRAGLADPRNHCQVRVKNHLGAVISGKRAHHDPGFEGQDYVP</sequence>
<protein>
    <submittedName>
        <fullName evidence="1">Uncharacterized protein</fullName>
    </submittedName>
</protein>
<dbReference type="HOGENOM" id="CLU_2265078_0_0_1"/>
<dbReference type="RefSeq" id="XP_007389383.1">
    <property type="nucleotide sequence ID" value="XM_007389321.1"/>
</dbReference>
<dbReference type="AlphaFoldDB" id="R7RZH3"/>
<dbReference type="EMBL" id="JH687585">
    <property type="protein sequence ID" value="EIN03388.1"/>
    <property type="molecule type" value="Genomic_DNA"/>
</dbReference>
<name>R7RZH3_PUNST</name>
<dbReference type="GeneID" id="18880364"/>
<dbReference type="KEGG" id="psq:PUNSTDRAFT_139595"/>
<accession>R7RZH3</accession>